<evidence type="ECO:0000313" key="7">
    <source>
        <dbReference type="EMBL" id="SMP54425.1"/>
    </source>
</evidence>
<evidence type="ECO:0000256" key="1">
    <source>
        <dbReference type="ARBA" id="ARBA00001966"/>
    </source>
</evidence>
<reference evidence="7 8" key="1">
    <citation type="submission" date="2017-05" db="EMBL/GenBank/DDBJ databases">
        <authorList>
            <person name="Varghese N."/>
            <person name="Submissions S."/>
        </authorList>
    </citation>
    <scope>NUCLEOTIDE SEQUENCE [LARGE SCALE GENOMIC DNA]</scope>
    <source>
        <strain evidence="7 8">DSM 26001</strain>
    </source>
</reference>
<keyword evidence="5" id="KW-0411">Iron-sulfur</keyword>
<dbReference type="PROSITE" id="PS51918">
    <property type="entry name" value="RADICAL_SAM"/>
    <property type="match status" value="1"/>
</dbReference>
<dbReference type="InterPro" id="IPR023867">
    <property type="entry name" value="Sulphatase_maturase_rSAM"/>
</dbReference>
<dbReference type="InterPro" id="IPR013785">
    <property type="entry name" value="Aldolase_TIM"/>
</dbReference>
<keyword evidence="4" id="KW-0408">Iron</keyword>
<dbReference type="SUPFAM" id="SSF102114">
    <property type="entry name" value="Radical SAM enzymes"/>
    <property type="match status" value="1"/>
</dbReference>
<dbReference type="Proteomes" id="UP001158049">
    <property type="component" value="Unassembled WGS sequence"/>
</dbReference>
<dbReference type="SFLD" id="SFLDS00029">
    <property type="entry name" value="Radical_SAM"/>
    <property type="match status" value="1"/>
</dbReference>
<dbReference type="PANTHER" id="PTHR43273:SF8">
    <property type="entry name" value="RADICAL SAM DOMAIN PROTEIN"/>
    <property type="match status" value="1"/>
</dbReference>
<evidence type="ECO:0000259" key="6">
    <source>
        <dbReference type="PROSITE" id="PS51918"/>
    </source>
</evidence>
<name>A0ABY1Q435_9BURK</name>
<evidence type="ECO:0000256" key="4">
    <source>
        <dbReference type="ARBA" id="ARBA00023004"/>
    </source>
</evidence>
<dbReference type="PANTHER" id="PTHR43273">
    <property type="entry name" value="ANAEROBIC SULFATASE-MATURATING ENZYME HOMOLOG ASLB-RELATED"/>
    <property type="match status" value="1"/>
</dbReference>
<organism evidence="7 8">
    <name type="scientific">Noviherbaspirillum suwonense</name>
    <dbReference type="NCBI Taxonomy" id="1224511"/>
    <lineage>
        <taxon>Bacteria</taxon>
        <taxon>Pseudomonadati</taxon>
        <taxon>Pseudomonadota</taxon>
        <taxon>Betaproteobacteria</taxon>
        <taxon>Burkholderiales</taxon>
        <taxon>Oxalobacteraceae</taxon>
        <taxon>Noviherbaspirillum</taxon>
    </lineage>
</organism>
<keyword evidence="2" id="KW-0949">S-adenosyl-L-methionine</keyword>
<accession>A0ABY1Q435</accession>
<dbReference type="SFLD" id="SFLDG01067">
    <property type="entry name" value="SPASM/twitch_domain_containing"/>
    <property type="match status" value="1"/>
</dbReference>
<feature type="domain" description="Radical SAM core" evidence="6">
    <location>
        <begin position="93"/>
        <end position="316"/>
    </location>
</feature>
<dbReference type="InterPro" id="IPR007197">
    <property type="entry name" value="rSAM"/>
</dbReference>
<dbReference type="RefSeq" id="WP_283441586.1">
    <property type="nucleotide sequence ID" value="NZ_FXUL01000004.1"/>
</dbReference>
<evidence type="ECO:0000256" key="5">
    <source>
        <dbReference type="ARBA" id="ARBA00023014"/>
    </source>
</evidence>
<dbReference type="SFLD" id="SFLDG01384">
    <property type="entry name" value="thioether_bond_formation_requi"/>
    <property type="match status" value="1"/>
</dbReference>
<comment type="cofactor">
    <cofactor evidence="1">
        <name>[4Fe-4S] cluster</name>
        <dbReference type="ChEBI" id="CHEBI:49883"/>
    </cofactor>
</comment>
<evidence type="ECO:0000256" key="3">
    <source>
        <dbReference type="ARBA" id="ARBA00022723"/>
    </source>
</evidence>
<proteinExistence type="predicted"/>
<gene>
    <name evidence="7" type="ORF">SAMN06295970_10411</name>
</gene>
<evidence type="ECO:0000256" key="2">
    <source>
        <dbReference type="ARBA" id="ARBA00022691"/>
    </source>
</evidence>
<dbReference type="Gene3D" id="3.20.20.70">
    <property type="entry name" value="Aldolase class I"/>
    <property type="match status" value="1"/>
</dbReference>
<comment type="caution">
    <text evidence="7">The sequence shown here is derived from an EMBL/GenBank/DDBJ whole genome shotgun (WGS) entry which is preliminary data.</text>
</comment>
<evidence type="ECO:0000313" key="8">
    <source>
        <dbReference type="Proteomes" id="UP001158049"/>
    </source>
</evidence>
<dbReference type="SFLD" id="SFLDG01386">
    <property type="entry name" value="main_SPASM_domain-containing"/>
    <property type="match status" value="1"/>
</dbReference>
<keyword evidence="8" id="KW-1185">Reference proteome</keyword>
<keyword evidence="3" id="KW-0479">Metal-binding</keyword>
<dbReference type="InterPro" id="IPR058240">
    <property type="entry name" value="rSAM_sf"/>
</dbReference>
<dbReference type="EMBL" id="FXUL01000004">
    <property type="protein sequence ID" value="SMP54425.1"/>
    <property type="molecule type" value="Genomic_DNA"/>
</dbReference>
<dbReference type="InterPro" id="IPR023885">
    <property type="entry name" value="4Fe4S-binding_SPASM_dom"/>
</dbReference>
<dbReference type="CDD" id="cd01335">
    <property type="entry name" value="Radical_SAM"/>
    <property type="match status" value="1"/>
</dbReference>
<dbReference type="Pfam" id="PF04055">
    <property type="entry name" value="Radical_SAM"/>
    <property type="match status" value="1"/>
</dbReference>
<sequence length="460" mass="51084">MLNEHPVIRVRKASKEELQTSQSVNSCKSRHAHWQRYGGQGQLLVVNGTQLFDVDDEILDRLDVAAQNGDQAVEDVLRNLNLLTPPLITDEPLTNPKLRALSLAVAQKCNMGCSYCYASQGNFGSDDKSMTWDTARRAVDLLFEDIKAGENVNLAFLGGEPLFNRVVIQAVTKYAANLAEKRGVKAGFSLTTNGTLLNDNDASFFEEYGFAVTISLDGLKEEHDKRRTFKNGKGSFDQIIKRVEPLLSLQNRMQVSVRATVCPGNTRLKEAVNNFLDVGFHSVGLSPVLHSPDGIGEMTQADFDQLLAEMIDCGHEFELRTLRGNQYAFSNIINALNEIHRGTHRPYPCGAGAGYLGVSADGNLAACHRFVGDPIGKMGSLEDGIDETKRNIWLATRHVHKQMPCTNCWARYLCSGGCHHEVIARGRPACDFIRGWLEYCLQAYGRLSSLQPDWFNYPSR</sequence>
<dbReference type="NCBIfam" id="TIGR04085">
    <property type="entry name" value="rSAM_more_4Fe4S"/>
    <property type="match status" value="1"/>
</dbReference>
<protein>
    <recommendedName>
        <fullName evidence="6">Radical SAM core domain-containing protein</fullName>
    </recommendedName>
</protein>